<accession>A0AAV8SL53</accession>
<proteinExistence type="predicted"/>
<dbReference type="Proteomes" id="UP001159364">
    <property type="component" value="Linkage Group LG10"/>
</dbReference>
<gene>
    <name evidence="1" type="ORF">K2173_007044</name>
</gene>
<keyword evidence="2" id="KW-1185">Reference proteome</keyword>
<sequence length="120" mass="14065">MVAVWRPVKFLHRMDMEQIMDGGPWNFMQNLIILAKVPLGTNPKDVPLIKVAFWVQLHDHPIGSRSERAFQEVGNYIGTFVESDNRNFTLVWKEYMRIKALLDITRPLKRRIQMQNSQGV</sequence>
<dbReference type="PANTHER" id="PTHR31286">
    <property type="entry name" value="GLYCINE-RICH CELL WALL STRUCTURAL PROTEIN 1.8-LIKE"/>
    <property type="match status" value="1"/>
</dbReference>
<evidence type="ECO:0000313" key="2">
    <source>
        <dbReference type="Proteomes" id="UP001159364"/>
    </source>
</evidence>
<reference evidence="1 2" key="1">
    <citation type="submission" date="2021-09" db="EMBL/GenBank/DDBJ databases">
        <title>Genomic insights and catalytic innovation underlie evolution of tropane alkaloids biosynthesis.</title>
        <authorList>
            <person name="Wang Y.-J."/>
            <person name="Tian T."/>
            <person name="Huang J.-P."/>
            <person name="Huang S.-X."/>
        </authorList>
    </citation>
    <scope>NUCLEOTIDE SEQUENCE [LARGE SCALE GENOMIC DNA]</scope>
    <source>
        <strain evidence="1">KIB-2018</strain>
        <tissue evidence="1">Leaf</tissue>
    </source>
</reference>
<organism evidence="1 2">
    <name type="scientific">Erythroxylum novogranatense</name>
    <dbReference type="NCBI Taxonomy" id="1862640"/>
    <lineage>
        <taxon>Eukaryota</taxon>
        <taxon>Viridiplantae</taxon>
        <taxon>Streptophyta</taxon>
        <taxon>Embryophyta</taxon>
        <taxon>Tracheophyta</taxon>
        <taxon>Spermatophyta</taxon>
        <taxon>Magnoliopsida</taxon>
        <taxon>eudicotyledons</taxon>
        <taxon>Gunneridae</taxon>
        <taxon>Pentapetalae</taxon>
        <taxon>rosids</taxon>
        <taxon>fabids</taxon>
        <taxon>Malpighiales</taxon>
        <taxon>Erythroxylaceae</taxon>
        <taxon>Erythroxylum</taxon>
    </lineage>
</organism>
<evidence type="ECO:0000313" key="1">
    <source>
        <dbReference type="EMBL" id="KAJ8752734.1"/>
    </source>
</evidence>
<evidence type="ECO:0008006" key="3">
    <source>
        <dbReference type="Google" id="ProtNLM"/>
    </source>
</evidence>
<dbReference type="InterPro" id="IPR040256">
    <property type="entry name" value="At4g02000-like"/>
</dbReference>
<name>A0AAV8SL53_9ROSI</name>
<protein>
    <recommendedName>
        <fullName evidence="3">DUF4283 domain-containing protein</fullName>
    </recommendedName>
</protein>
<comment type="caution">
    <text evidence="1">The sequence shown here is derived from an EMBL/GenBank/DDBJ whole genome shotgun (WGS) entry which is preliminary data.</text>
</comment>
<dbReference type="AlphaFoldDB" id="A0AAV8SL53"/>
<dbReference type="PANTHER" id="PTHR31286:SF153">
    <property type="entry name" value="DUF4283 DOMAIN PROTEIN"/>
    <property type="match status" value="1"/>
</dbReference>
<dbReference type="EMBL" id="JAIWQS010000010">
    <property type="protein sequence ID" value="KAJ8752734.1"/>
    <property type="molecule type" value="Genomic_DNA"/>
</dbReference>